<evidence type="ECO:0000256" key="2">
    <source>
        <dbReference type="ARBA" id="ARBA00012438"/>
    </source>
</evidence>
<evidence type="ECO:0000256" key="1">
    <source>
        <dbReference type="ARBA" id="ARBA00000085"/>
    </source>
</evidence>
<organism evidence="7 8">
    <name type="scientific">Methylorubrum populi</name>
    <dbReference type="NCBI Taxonomy" id="223967"/>
    <lineage>
        <taxon>Bacteria</taxon>
        <taxon>Pseudomonadati</taxon>
        <taxon>Pseudomonadota</taxon>
        <taxon>Alphaproteobacteria</taxon>
        <taxon>Hyphomicrobiales</taxon>
        <taxon>Methylobacteriaceae</taxon>
        <taxon>Methylorubrum</taxon>
    </lineage>
</organism>
<accession>A0A160PBN8</accession>
<evidence type="ECO:0000256" key="4">
    <source>
        <dbReference type="ARBA" id="ARBA00022679"/>
    </source>
</evidence>
<dbReference type="InterPro" id="IPR052162">
    <property type="entry name" value="Sensor_kinase/Photoreceptor"/>
</dbReference>
<evidence type="ECO:0000259" key="6">
    <source>
        <dbReference type="PROSITE" id="PS50112"/>
    </source>
</evidence>
<dbReference type="Gene3D" id="3.30.450.20">
    <property type="entry name" value="PAS domain"/>
    <property type="match status" value="1"/>
</dbReference>
<keyword evidence="5" id="KW-0418">Kinase</keyword>
<evidence type="ECO:0000256" key="5">
    <source>
        <dbReference type="ARBA" id="ARBA00022777"/>
    </source>
</evidence>
<dbReference type="AlphaFoldDB" id="A0A160PBN8"/>
<dbReference type="PANTHER" id="PTHR43304">
    <property type="entry name" value="PHYTOCHROME-LIKE PROTEIN CPH1"/>
    <property type="match status" value="1"/>
</dbReference>
<dbReference type="InterPro" id="IPR013655">
    <property type="entry name" value="PAS_fold_3"/>
</dbReference>
<protein>
    <recommendedName>
        <fullName evidence="2">histidine kinase</fullName>
        <ecNumber evidence="2">2.7.13.3</ecNumber>
    </recommendedName>
</protein>
<name>A0A160PBN8_9HYPH</name>
<dbReference type="GO" id="GO:0004673">
    <property type="term" value="F:protein histidine kinase activity"/>
    <property type="evidence" value="ECO:0007669"/>
    <property type="project" value="UniProtKB-EC"/>
</dbReference>
<evidence type="ECO:0000313" key="7">
    <source>
        <dbReference type="EMBL" id="BAU90287.1"/>
    </source>
</evidence>
<dbReference type="InterPro" id="IPR000014">
    <property type="entry name" value="PAS"/>
</dbReference>
<dbReference type="PROSITE" id="PS50112">
    <property type="entry name" value="PAS"/>
    <property type="match status" value="1"/>
</dbReference>
<evidence type="ECO:0000313" key="8">
    <source>
        <dbReference type="Proteomes" id="UP000218288"/>
    </source>
</evidence>
<dbReference type="InterPro" id="IPR035965">
    <property type="entry name" value="PAS-like_dom_sf"/>
</dbReference>
<proteinExistence type="predicted"/>
<dbReference type="Pfam" id="PF08447">
    <property type="entry name" value="PAS_3"/>
    <property type="match status" value="1"/>
</dbReference>
<dbReference type="EC" id="2.7.13.3" evidence="2"/>
<sequence>MIWVADHRGNLAYICQEWHPLTGQEATAALGMGWVDALHPDDRAPVVAGFAEACRRQVEFMLRFRLRRADGGSIWVLGAASPSFTPLTHDFVGFLGIVSRYEDNVQGLTAKIEIGTFKPGRATGEFAALSKLDIAADHLIAARALTVEYGGEVAGAIDHALYALNLALRREQLGTGSPSKAH</sequence>
<gene>
    <name evidence="7" type="ORF">MPPM_1682</name>
</gene>
<evidence type="ECO:0000256" key="3">
    <source>
        <dbReference type="ARBA" id="ARBA00022553"/>
    </source>
</evidence>
<dbReference type="Proteomes" id="UP000218288">
    <property type="component" value="Chromosome"/>
</dbReference>
<dbReference type="NCBIfam" id="TIGR00229">
    <property type="entry name" value="sensory_box"/>
    <property type="match status" value="1"/>
</dbReference>
<dbReference type="SUPFAM" id="SSF55785">
    <property type="entry name" value="PYP-like sensor domain (PAS domain)"/>
    <property type="match status" value="1"/>
</dbReference>
<reference evidence="7 8" key="1">
    <citation type="journal article" date="2016" name="Genome Announc.">
        <title>Complete Genome Sequence of Methylobacterium populi P-1M, Isolated from Pink-Pigmented Household Biofilm.</title>
        <authorList>
            <person name="Morohoshi T."/>
            <person name="Ikeda T."/>
        </authorList>
    </citation>
    <scope>NUCLEOTIDE SEQUENCE [LARGE SCALE GENOMIC DNA]</scope>
    <source>
        <strain evidence="7 8">P-1M</strain>
    </source>
</reference>
<feature type="domain" description="PAS" evidence="6">
    <location>
        <begin position="1"/>
        <end position="57"/>
    </location>
</feature>
<dbReference type="PANTHER" id="PTHR43304:SF1">
    <property type="entry name" value="PAC DOMAIN-CONTAINING PROTEIN"/>
    <property type="match status" value="1"/>
</dbReference>
<dbReference type="CDD" id="cd00130">
    <property type="entry name" value="PAS"/>
    <property type="match status" value="1"/>
</dbReference>
<dbReference type="RefSeq" id="WP_096484649.1">
    <property type="nucleotide sequence ID" value="NZ_AP014809.1"/>
</dbReference>
<keyword evidence="4" id="KW-0808">Transferase</keyword>
<dbReference type="EMBL" id="AP014809">
    <property type="protein sequence ID" value="BAU90287.1"/>
    <property type="molecule type" value="Genomic_DNA"/>
</dbReference>
<keyword evidence="3" id="KW-0597">Phosphoprotein</keyword>
<dbReference type="OrthoDB" id="7993613at2"/>
<comment type="catalytic activity">
    <reaction evidence="1">
        <text>ATP + protein L-histidine = ADP + protein N-phospho-L-histidine.</text>
        <dbReference type="EC" id="2.7.13.3"/>
    </reaction>
</comment>